<evidence type="ECO:0000313" key="3">
    <source>
        <dbReference type="Proteomes" id="UP000593594"/>
    </source>
</evidence>
<sequence>MKTTVKRTLTAAIVAGVTAFAGQAGAQEAELPRTMMWSAYDVGSSGYTEASAVADALIKEYGVRIRIMPSGTSIGRLLPLKTGRVQYGWLANEVYFATEALYDFSAREWGPQDLRVVMGRPAGFGIGVAADTGVKELADLKGKRVSRIQANPSVNLKVEAILAFAGLTWDDVEVVEMPSYGAALRGVVEGQNDAAGGVPTAGIFRELEASSRGIVWPNLPTDNKEGWDRVRKVAPFFSPATETIGAGLSKEHPAQLIAYKYPMITTYASTSEEDVYNLTKAVVESYDIYKDANKVMPRWDAQSAGKTPADAPFHPGAVKYLKEIGVWTDEDEAWNQKRLERLKAVQAAWDAAEEEAIEKEIADADWPDFWASYRKEHLN</sequence>
<dbReference type="RefSeq" id="WP_213164344.1">
    <property type="nucleotide sequence ID" value="NZ_CP058214.1"/>
</dbReference>
<dbReference type="Proteomes" id="UP000593594">
    <property type="component" value="Chromosome"/>
</dbReference>
<keyword evidence="3" id="KW-1185">Reference proteome</keyword>
<dbReference type="Pfam" id="PF16868">
    <property type="entry name" value="NMT1_3"/>
    <property type="match status" value="1"/>
</dbReference>
<reference evidence="2 3" key="1">
    <citation type="submission" date="2020-06" db="EMBL/GenBank/DDBJ databases">
        <title>Genome sequence of 2 isolates from Red Sea Mangroves.</title>
        <authorList>
            <person name="Sefrji F."/>
            <person name="Michoud G."/>
            <person name="Merlino G."/>
            <person name="Daffonchio D."/>
        </authorList>
    </citation>
    <scope>NUCLEOTIDE SEQUENCE [LARGE SCALE GENOMIC DNA]</scope>
    <source>
        <strain evidence="2 3">R1DC25</strain>
    </source>
</reference>
<dbReference type="NCBIfam" id="TIGR02122">
    <property type="entry name" value="TRAP_TAXI"/>
    <property type="match status" value="1"/>
</dbReference>
<dbReference type="EMBL" id="CP058214">
    <property type="protein sequence ID" value="QPC43103.1"/>
    <property type="molecule type" value="Genomic_DNA"/>
</dbReference>
<name>A0A7S8C484_9HYPH</name>
<protein>
    <submittedName>
        <fullName evidence="2">TAXI family TRAP transporter solute-binding subunit</fullName>
    </submittedName>
</protein>
<dbReference type="InterPro" id="IPR011852">
    <property type="entry name" value="TRAP_TAXI"/>
</dbReference>
<gene>
    <name evidence="2" type="ORF">HW532_10630</name>
</gene>
<dbReference type="PANTHER" id="PTHR42941">
    <property type="entry name" value="SLL1037 PROTEIN"/>
    <property type="match status" value="1"/>
</dbReference>
<keyword evidence="1" id="KW-0732">Signal</keyword>
<accession>A0A7S8C484</accession>
<dbReference type="SUPFAM" id="SSF53850">
    <property type="entry name" value="Periplasmic binding protein-like II"/>
    <property type="match status" value="1"/>
</dbReference>
<dbReference type="PANTHER" id="PTHR42941:SF1">
    <property type="entry name" value="SLL1037 PROTEIN"/>
    <property type="match status" value="1"/>
</dbReference>
<dbReference type="KEGG" id="kmn:HW532_10630"/>
<dbReference type="Gene3D" id="3.40.190.10">
    <property type="entry name" value="Periplasmic binding protein-like II"/>
    <property type="match status" value="2"/>
</dbReference>
<proteinExistence type="predicted"/>
<evidence type="ECO:0000313" key="2">
    <source>
        <dbReference type="EMBL" id="QPC43103.1"/>
    </source>
</evidence>
<dbReference type="AlphaFoldDB" id="A0A7S8C484"/>
<evidence type="ECO:0000256" key="1">
    <source>
        <dbReference type="SAM" id="SignalP"/>
    </source>
</evidence>
<feature type="chain" id="PRO_5032601534" evidence="1">
    <location>
        <begin position="27"/>
        <end position="379"/>
    </location>
</feature>
<organism evidence="2 3">
    <name type="scientific">Kaustia mangrovi</name>
    <dbReference type="NCBI Taxonomy" id="2593653"/>
    <lineage>
        <taxon>Bacteria</taxon>
        <taxon>Pseudomonadati</taxon>
        <taxon>Pseudomonadota</taxon>
        <taxon>Alphaproteobacteria</taxon>
        <taxon>Hyphomicrobiales</taxon>
        <taxon>Parvibaculaceae</taxon>
        <taxon>Kaustia</taxon>
    </lineage>
</organism>
<feature type="signal peptide" evidence="1">
    <location>
        <begin position="1"/>
        <end position="26"/>
    </location>
</feature>